<dbReference type="Gene3D" id="3.40.250.10">
    <property type="entry name" value="Rhodanese-like domain"/>
    <property type="match status" value="1"/>
</dbReference>
<dbReference type="Ensembl" id="ENSDNVT00000008314.1">
    <property type="protein sequence ID" value="ENSDNVP00000006869.1"/>
    <property type="gene ID" value="ENSDNVG00000004921.1"/>
</dbReference>
<dbReference type="SUPFAM" id="SSF52821">
    <property type="entry name" value="Rhodanese/Cell cycle control phosphatase"/>
    <property type="match status" value="1"/>
</dbReference>
<dbReference type="PANTHER" id="PTHR44086">
    <property type="entry name" value="THIOSULFATE SULFURTRANSFERASE RDL2, MITOCHONDRIAL-RELATED"/>
    <property type="match status" value="1"/>
</dbReference>
<reference evidence="2" key="2">
    <citation type="submission" date="2025-09" db="UniProtKB">
        <authorList>
            <consortium name="Ensembl"/>
        </authorList>
    </citation>
    <scope>IDENTIFICATION</scope>
</reference>
<reference evidence="2" key="1">
    <citation type="submission" date="2025-08" db="UniProtKB">
        <authorList>
            <consortium name="Ensembl"/>
        </authorList>
    </citation>
    <scope>IDENTIFICATION</scope>
</reference>
<evidence type="ECO:0000313" key="2">
    <source>
        <dbReference type="Ensembl" id="ENSDNVP00000006869.1"/>
    </source>
</evidence>
<organism evidence="2 3">
    <name type="scientific">Dromaius novaehollandiae</name>
    <name type="common">Emu</name>
    <dbReference type="NCBI Taxonomy" id="8790"/>
    <lineage>
        <taxon>Eukaryota</taxon>
        <taxon>Metazoa</taxon>
        <taxon>Chordata</taxon>
        <taxon>Craniata</taxon>
        <taxon>Vertebrata</taxon>
        <taxon>Euteleostomi</taxon>
        <taxon>Archelosauria</taxon>
        <taxon>Archosauria</taxon>
        <taxon>Dinosauria</taxon>
        <taxon>Saurischia</taxon>
        <taxon>Theropoda</taxon>
        <taxon>Coelurosauria</taxon>
        <taxon>Aves</taxon>
        <taxon>Palaeognathae</taxon>
        <taxon>Casuariiformes</taxon>
        <taxon>Dromaiidae</taxon>
        <taxon>Dromaius</taxon>
    </lineage>
</organism>
<dbReference type="PANTHER" id="PTHR44086:SF10">
    <property type="entry name" value="THIOSULFATE SULFURTRANSFERASE_RHODANESE-LIKE DOMAIN-CONTAINING PROTEIN 3"/>
    <property type="match status" value="1"/>
</dbReference>
<dbReference type="PROSITE" id="PS50206">
    <property type="entry name" value="RHODANESE_3"/>
    <property type="match status" value="1"/>
</dbReference>
<evidence type="ECO:0000313" key="3">
    <source>
        <dbReference type="Proteomes" id="UP000694423"/>
    </source>
</evidence>
<evidence type="ECO:0000259" key="1">
    <source>
        <dbReference type="PROSITE" id="PS50206"/>
    </source>
</evidence>
<protein>
    <recommendedName>
        <fullName evidence="1">Rhodanese domain-containing protein</fullName>
    </recommendedName>
</protein>
<keyword evidence="3" id="KW-1185">Reference proteome</keyword>
<dbReference type="Proteomes" id="UP000694423">
    <property type="component" value="Unplaced"/>
</dbReference>
<dbReference type="InterPro" id="IPR036873">
    <property type="entry name" value="Rhodanese-like_dom_sf"/>
</dbReference>
<sequence length="78" mass="8819">MAGIRNELVEALQMSPGDFKEQYNQKMPAKSDRVVFTCLAGVRSKQALDFAMSLGFSRVQHYAGGFEEWAKHEPPEKK</sequence>
<name>A0A8C4JHJ9_DRONO</name>
<dbReference type="InterPro" id="IPR001763">
    <property type="entry name" value="Rhodanese-like_dom"/>
</dbReference>
<dbReference type="Pfam" id="PF00581">
    <property type="entry name" value="Rhodanese"/>
    <property type="match status" value="1"/>
</dbReference>
<accession>A0A8C4JHJ9</accession>
<dbReference type="AlphaFoldDB" id="A0A8C4JHJ9"/>
<proteinExistence type="predicted"/>
<feature type="domain" description="Rhodanese" evidence="1">
    <location>
        <begin position="15"/>
        <end position="78"/>
    </location>
</feature>